<dbReference type="EMBL" id="CP086239">
    <property type="protein sequence ID" value="WAG62147.1"/>
    <property type="molecule type" value="Genomic_DNA"/>
</dbReference>
<sequence>MDNSKVEYVYKLLYSENKENTINEIQGISNSELLHVIVGNYNWDNGLEIPYSIVCNKNCDLGTALMIFYYADGYRVLENSDELNNPNLKQWTNFISEIKERIINNKFQCNRIKFIPPLTKVQIFKLKKNDPNINKVFLEESDGEVIEIPSI</sequence>
<evidence type="ECO:0000259" key="1">
    <source>
        <dbReference type="Pfam" id="PF14096"/>
    </source>
</evidence>
<proteinExistence type="predicted"/>
<name>A0AA47EL06_9CLOT</name>
<reference evidence="2" key="1">
    <citation type="submission" date="2021-11" db="EMBL/GenBank/DDBJ databases">
        <title>Clostridia strains as spoilage organisms.</title>
        <authorList>
            <person name="Wambui J."/>
            <person name="Stevens M.J.A."/>
            <person name="Stephan R."/>
        </authorList>
    </citation>
    <scope>NUCLEOTIDE SEQUENCE</scope>
    <source>
        <strain evidence="2">CF009</strain>
    </source>
</reference>
<protein>
    <submittedName>
        <fullName evidence="2">DUF4274 domain-containing protein</fullName>
    </submittedName>
</protein>
<dbReference type="AlphaFoldDB" id="A0AA47EL06"/>
<accession>A0AA47EL06</accession>
<dbReference type="InterPro" id="IPR025369">
    <property type="entry name" value="DUF4274"/>
</dbReference>
<dbReference type="Proteomes" id="UP001164733">
    <property type="component" value="Chromosome"/>
</dbReference>
<dbReference type="RefSeq" id="WP_216127712.1">
    <property type="nucleotide sequence ID" value="NZ_CP077624.1"/>
</dbReference>
<gene>
    <name evidence="2" type="ORF">LL038_07900</name>
</gene>
<dbReference type="Pfam" id="PF14096">
    <property type="entry name" value="DUF4274"/>
    <property type="match status" value="1"/>
</dbReference>
<evidence type="ECO:0000313" key="2">
    <source>
        <dbReference type="EMBL" id="WAG62147.1"/>
    </source>
</evidence>
<feature type="domain" description="DUF4274" evidence="1">
    <location>
        <begin position="30"/>
        <end position="103"/>
    </location>
</feature>
<organism evidence="2 3">
    <name type="scientific">Clostridium estertheticum</name>
    <dbReference type="NCBI Taxonomy" id="238834"/>
    <lineage>
        <taxon>Bacteria</taxon>
        <taxon>Bacillati</taxon>
        <taxon>Bacillota</taxon>
        <taxon>Clostridia</taxon>
        <taxon>Eubacteriales</taxon>
        <taxon>Clostridiaceae</taxon>
        <taxon>Clostridium</taxon>
    </lineage>
</organism>
<evidence type="ECO:0000313" key="3">
    <source>
        <dbReference type="Proteomes" id="UP001164733"/>
    </source>
</evidence>